<dbReference type="RefSeq" id="WP_252252945.1">
    <property type="nucleotide sequence ID" value="NZ_CP098736.1"/>
</dbReference>
<protein>
    <submittedName>
        <fullName evidence="3">HNH endonuclease</fullName>
    </submittedName>
</protein>
<dbReference type="GO" id="GO:0004519">
    <property type="term" value="F:endonuclease activity"/>
    <property type="evidence" value="ECO:0007669"/>
    <property type="project" value="UniProtKB-KW"/>
</dbReference>
<proteinExistence type="predicted"/>
<gene>
    <name evidence="3" type="ORF">NDR89_23135</name>
</gene>
<dbReference type="Pfam" id="PF07463">
    <property type="entry name" value="NUMOD4"/>
    <property type="match status" value="1"/>
</dbReference>
<dbReference type="EMBL" id="CP098736">
    <property type="protein sequence ID" value="USE79488.1"/>
    <property type="molecule type" value="Genomic_DNA"/>
</dbReference>
<feature type="domain" description="HNH nuclease" evidence="2">
    <location>
        <begin position="57"/>
        <end position="101"/>
    </location>
</feature>
<evidence type="ECO:0000259" key="2">
    <source>
        <dbReference type="Pfam" id="PF13392"/>
    </source>
</evidence>
<dbReference type="Gene3D" id="3.90.75.20">
    <property type="match status" value="1"/>
</dbReference>
<sequence length="168" mass="19161">MIENWVASPDFPDFYEVSNLGRVRRLGKELPLRPYKSALGYERVTLSINGSEHVRSVHRLICQAFHGAPPMDAPWVNHIDGDPSHNWPENLEWVSPSANAVHAFQTLRRPRCPAGEKHYCAKLTEADVREIRLLVQSGETYSSLGRLYGVNRNTIKQIFTGRSWSHVK</sequence>
<feature type="domain" description="NUMOD4" evidence="1">
    <location>
        <begin position="3"/>
        <end position="47"/>
    </location>
</feature>
<keyword evidence="4" id="KW-1185">Reference proteome</keyword>
<dbReference type="InterPro" id="IPR003615">
    <property type="entry name" value="HNH_nuc"/>
</dbReference>
<evidence type="ECO:0000313" key="4">
    <source>
        <dbReference type="Proteomes" id="UP001056648"/>
    </source>
</evidence>
<keyword evidence="3" id="KW-0255">Endonuclease</keyword>
<dbReference type="Pfam" id="PF13392">
    <property type="entry name" value="HNH_3"/>
    <property type="match status" value="1"/>
</dbReference>
<accession>A0ABY4VR48</accession>
<dbReference type="InterPro" id="IPR044925">
    <property type="entry name" value="His-Me_finger_sf"/>
</dbReference>
<reference evidence="3" key="1">
    <citation type="submission" date="2022-06" db="EMBL/GenBank/DDBJ databases">
        <title>Complete genome sequence and characterization of Cupriavidus gilardii QJ1 isolated from contaminating cells.</title>
        <authorList>
            <person name="Qi J."/>
        </authorList>
    </citation>
    <scope>NUCLEOTIDE SEQUENCE</scope>
    <source>
        <strain evidence="3">QJ1</strain>
    </source>
</reference>
<dbReference type="Proteomes" id="UP001056648">
    <property type="component" value="Chromosome 2"/>
</dbReference>
<organism evidence="3 4">
    <name type="scientific">Cupriavidus gilardii</name>
    <dbReference type="NCBI Taxonomy" id="82541"/>
    <lineage>
        <taxon>Bacteria</taxon>
        <taxon>Pseudomonadati</taxon>
        <taxon>Pseudomonadota</taxon>
        <taxon>Betaproteobacteria</taxon>
        <taxon>Burkholderiales</taxon>
        <taxon>Burkholderiaceae</taxon>
        <taxon>Cupriavidus</taxon>
    </lineage>
</organism>
<evidence type="ECO:0000313" key="3">
    <source>
        <dbReference type="EMBL" id="USE79488.1"/>
    </source>
</evidence>
<dbReference type="SUPFAM" id="SSF54060">
    <property type="entry name" value="His-Me finger endonucleases"/>
    <property type="match status" value="1"/>
</dbReference>
<dbReference type="InterPro" id="IPR010902">
    <property type="entry name" value="NUMOD4"/>
</dbReference>
<keyword evidence="3" id="KW-0378">Hydrolase</keyword>
<name>A0ABY4VR48_9BURK</name>
<keyword evidence="3" id="KW-0540">Nuclease</keyword>
<evidence type="ECO:0000259" key="1">
    <source>
        <dbReference type="Pfam" id="PF07463"/>
    </source>
</evidence>